<dbReference type="NCBIfam" id="TIGR00532">
    <property type="entry name" value="HMG_CoA_R_NAD"/>
    <property type="match status" value="1"/>
</dbReference>
<evidence type="ECO:0000256" key="2">
    <source>
        <dbReference type="ARBA" id="ARBA00023002"/>
    </source>
</evidence>
<dbReference type="CDD" id="cd00644">
    <property type="entry name" value="HMG-CoA_reductase_classII"/>
    <property type="match status" value="1"/>
</dbReference>
<reference evidence="3" key="1">
    <citation type="submission" date="2013-08" db="EMBL/GenBank/DDBJ databases">
        <authorList>
            <person name="Mendez C."/>
            <person name="Richter M."/>
            <person name="Ferrer M."/>
            <person name="Sanchez J."/>
        </authorList>
    </citation>
    <scope>NUCLEOTIDE SEQUENCE</scope>
</reference>
<dbReference type="InterPro" id="IPR009029">
    <property type="entry name" value="HMG_CoA_Rdtase_sub-bd_dom_sf"/>
</dbReference>
<dbReference type="Pfam" id="PF00368">
    <property type="entry name" value="HMG-CoA_red"/>
    <property type="match status" value="1"/>
</dbReference>
<comment type="caution">
    <text evidence="3">The sequence shown here is derived from an EMBL/GenBank/DDBJ whole genome shotgun (WGS) entry which is preliminary data.</text>
</comment>
<dbReference type="EMBL" id="AUZY01012339">
    <property type="protein sequence ID" value="EQD30372.1"/>
    <property type="molecule type" value="Genomic_DNA"/>
</dbReference>
<comment type="similarity">
    <text evidence="1">Belongs to the HMG-CoA reductase family.</text>
</comment>
<reference evidence="3" key="2">
    <citation type="journal article" date="2014" name="ISME J.">
        <title>Microbial stratification in low pH oxic and suboxic macroscopic growths along an acid mine drainage.</title>
        <authorList>
            <person name="Mendez-Garcia C."/>
            <person name="Mesa V."/>
            <person name="Sprenger R.R."/>
            <person name="Richter M."/>
            <person name="Diez M.S."/>
            <person name="Solano J."/>
            <person name="Bargiela R."/>
            <person name="Golyshina O.V."/>
            <person name="Manteca A."/>
            <person name="Ramos J.L."/>
            <person name="Gallego J.R."/>
            <person name="Llorente I."/>
            <person name="Martins Dos Santos V.A."/>
            <person name="Jensen O.N."/>
            <person name="Pelaez A.I."/>
            <person name="Sanchez J."/>
            <person name="Ferrer M."/>
        </authorList>
    </citation>
    <scope>NUCLEOTIDE SEQUENCE</scope>
</reference>
<dbReference type="GO" id="GO:0015936">
    <property type="term" value="P:coenzyme A metabolic process"/>
    <property type="evidence" value="ECO:0007669"/>
    <property type="project" value="InterPro"/>
</dbReference>
<name>T0YEU3_9ZZZZ</name>
<dbReference type="GO" id="GO:0004420">
    <property type="term" value="F:hydroxymethylglutaryl-CoA reductase (NADPH) activity"/>
    <property type="evidence" value="ECO:0007669"/>
    <property type="project" value="InterPro"/>
</dbReference>
<dbReference type="PROSITE" id="PS50065">
    <property type="entry name" value="HMG_COA_REDUCTASE_4"/>
    <property type="match status" value="1"/>
</dbReference>
<dbReference type="InterPro" id="IPR009023">
    <property type="entry name" value="HMG_CoA_Rdtase_NAD(P)-bd_sf"/>
</dbReference>
<dbReference type="PROSITE" id="PS01192">
    <property type="entry name" value="HMG_COA_REDUCTASE_3"/>
    <property type="match status" value="1"/>
</dbReference>
<proteinExistence type="inferred from homology"/>
<dbReference type="AlphaFoldDB" id="T0YEU3"/>
<feature type="non-terminal residue" evidence="3">
    <location>
        <position position="1"/>
    </location>
</feature>
<protein>
    <submittedName>
        <fullName evidence="3">Hydroxymethylglutaryl-CoA reductase, degradative</fullName>
    </submittedName>
</protein>
<dbReference type="Gene3D" id="3.90.770.10">
    <property type="entry name" value="3-hydroxy-3-methylglutaryl-coenzyme A Reductase, Chain A, domain 2"/>
    <property type="match status" value="2"/>
</dbReference>
<dbReference type="PROSITE" id="PS00066">
    <property type="entry name" value="HMG_COA_REDUCTASE_1"/>
    <property type="match status" value="1"/>
</dbReference>
<keyword evidence="2" id="KW-0560">Oxidoreductase</keyword>
<dbReference type="PANTHER" id="PTHR10572:SF24">
    <property type="entry name" value="3-HYDROXY-3-METHYLGLUTARYL-COENZYME A REDUCTASE"/>
    <property type="match status" value="1"/>
</dbReference>
<gene>
    <name evidence="3" type="ORF">B1B_18437</name>
</gene>
<dbReference type="PANTHER" id="PTHR10572">
    <property type="entry name" value="3-HYDROXY-3-METHYLGLUTARYL-COENZYME A REDUCTASE"/>
    <property type="match status" value="1"/>
</dbReference>
<dbReference type="InterPro" id="IPR004553">
    <property type="entry name" value="HMG_CoA_Rdtase_bac-typ"/>
</dbReference>
<dbReference type="PRINTS" id="PR00071">
    <property type="entry name" value="HMGCOARDTASE"/>
</dbReference>
<accession>T0YEU3</accession>
<evidence type="ECO:0000256" key="1">
    <source>
        <dbReference type="ARBA" id="ARBA00007661"/>
    </source>
</evidence>
<dbReference type="SUPFAM" id="SSF56542">
    <property type="entry name" value="Substrate-binding domain of HMG-CoA reductase"/>
    <property type="match status" value="1"/>
</dbReference>
<dbReference type="InterPro" id="IPR023074">
    <property type="entry name" value="HMG_CoA_Rdtase_cat_sf"/>
</dbReference>
<dbReference type="Gene3D" id="1.10.8.660">
    <property type="match status" value="1"/>
</dbReference>
<dbReference type="InterPro" id="IPR023076">
    <property type="entry name" value="HMG_CoA_Rdtase_CS"/>
</dbReference>
<sequence length="424" mass="44581">RSVEERREVLREASGLASSDLAPWQPGPGLPSGLLERMIENVVGAFALPLGFATHFKVNGVDRFVPMALEEPSVVAAASNAARIARLRGGFSAQVTPPVMIGQVSLVGVSDPHAARLRILAAREELLKIANEKDPLLNRVGGGARELEVHLRSTARGPLLVVHLLVDVRDAMGANAVNTMAEALAGELARLSGGRVNLRIISNLAIHRLARASATFPREALEGEGRTGADVVEGILDAYEFARNDPFRCSTHNKGIMNGISAVAIATGNDFRALEAGAHSYAAFKAPPGGILSPLSTYETTPQGDLVGTLELPLAVGTIGGAAAVHPAAKLNLKILGVSGARELAEVMAAVGLAQNFAALRALANEGIQKGHMALHARNVAVTAGARPDEVDRVATRMVQEHVIRQDRAREVLEDLRRAGSSSP</sequence>
<evidence type="ECO:0000313" key="3">
    <source>
        <dbReference type="EMBL" id="EQD30372.1"/>
    </source>
</evidence>
<dbReference type="SUPFAM" id="SSF55035">
    <property type="entry name" value="NAD-binding domain of HMG-CoA reductase"/>
    <property type="match status" value="1"/>
</dbReference>
<organism evidence="3">
    <name type="scientific">mine drainage metagenome</name>
    <dbReference type="NCBI Taxonomy" id="410659"/>
    <lineage>
        <taxon>unclassified sequences</taxon>
        <taxon>metagenomes</taxon>
        <taxon>ecological metagenomes</taxon>
    </lineage>
</organism>
<dbReference type="InterPro" id="IPR002202">
    <property type="entry name" value="HMG_CoA_Rdtase"/>
</dbReference>